<keyword evidence="5" id="KW-1185">Reference proteome</keyword>
<gene>
    <name evidence="3" type="ORF">FF098_007750</name>
    <name evidence="2" type="ORF">GCM10011355_15590</name>
</gene>
<reference evidence="2" key="3">
    <citation type="submission" date="2020-09" db="EMBL/GenBank/DDBJ databases">
        <authorList>
            <person name="Sun Q."/>
            <person name="Zhou Y."/>
        </authorList>
    </citation>
    <scope>NUCLEOTIDE SEQUENCE</scope>
    <source>
        <strain evidence="2">CGMCC 1.14984</strain>
    </source>
</reference>
<dbReference type="RefSeq" id="WP_155139020.1">
    <property type="nucleotide sequence ID" value="NZ_BMGZ01000001.1"/>
</dbReference>
<feature type="signal peptide" evidence="1">
    <location>
        <begin position="1"/>
        <end position="22"/>
    </location>
</feature>
<reference evidence="2" key="1">
    <citation type="journal article" date="2014" name="Int. J. Syst. Evol. Microbiol.">
        <title>Complete genome sequence of Corynebacterium casei LMG S-19264T (=DSM 44701T), isolated from a smear-ripened cheese.</title>
        <authorList>
            <consortium name="US DOE Joint Genome Institute (JGI-PGF)"/>
            <person name="Walter F."/>
            <person name="Albersmeier A."/>
            <person name="Kalinowski J."/>
            <person name="Ruckert C."/>
        </authorList>
    </citation>
    <scope>NUCLEOTIDE SEQUENCE</scope>
    <source>
        <strain evidence="2">CGMCC 1.14984</strain>
    </source>
</reference>
<dbReference type="EMBL" id="VCJR02000001">
    <property type="protein sequence ID" value="NHK27791.1"/>
    <property type="molecule type" value="Genomic_DNA"/>
</dbReference>
<proteinExistence type="predicted"/>
<keyword evidence="1" id="KW-0732">Signal</keyword>
<dbReference type="Proteomes" id="UP000621856">
    <property type="component" value="Unassembled WGS sequence"/>
</dbReference>
<evidence type="ECO:0000313" key="2">
    <source>
        <dbReference type="EMBL" id="GGH96513.1"/>
    </source>
</evidence>
<name>A0A8J3A745_9PROT</name>
<comment type="caution">
    <text evidence="2">The sequence shown here is derived from an EMBL/GenBank/DDBJ whole genome shotgun (WGS) entry which is preliminary data.</text>
</comment>
<feature type="chain" id="PRO_5035257797" evidence="1">
    <location>
        <begin position="23"/>
        <end position="153"/>
    </location>
</feature>
<evidence type="ECO:0000313" key="4">
    <source>
        <dbReference type="Proteomes" id="UP000621856"/>
    </source>
</evidence>
<accession>A0A8J3A745</accession>
<protein>
    <submittedName>
        <fullName evidence="2">Uncharacterized protein</fullName>
    </submittedName>
</protein>
<organism evidence="2 4">
    <name type="scientific">Aquisalinus luteolus</name>
    <dbReference type="NCBI Taxonomy" id="1566827"/>
    <lineage>
        <taxon>Bacteria</taxon>
        <taxon>Pseudomonadati</taxon>
        <taxon>Pseudomonadota</taxon>
        <taxon>Alphaproteobacteria</taxon>
        <taxon>Parvularculales</taxon>
        <taxon>Parvularculaceae</taxon>
        <taxon>Aquisalinus</taxon>
    </lineage>
</organism>
<evidence type="ECO:0000313" key="5">
    <source>
        <dbReference type="Proteomes" id="UP000818603"/>
    </source>
</evidence>
<dbReference type="Proteomes" id="UP000818603">
    <property type="component" value="Unassembled WGS sequence"/>
</dbReference>
<dbReference type="EMBL" id="BMGZ01000001">
    <property type="protein sequence ID" value="GGH96513.1"/>
    <property type="molecule type" value="Genomic_DNA"/>
</dbReference>
<evidence type="ECO:0000256" key="1">
    <source>
        <dbReference type="SAM" id="SignalP"/>
    </source>
</evidence>
<evidence type="ECO:0000313" key="3">
    <source>
        <dbReference type="EMBL" id="NHK27791.1"/>
    </source>
</evidence>
<dbReference type="AlphaFoldDB" id="A0A8J3A745"/>
<sequence length="153" mass="17056">MKRLLTTLTACCAGLTTLPAGAVTQEIQDAYNTFSACSGTLDASINLGLQIFTDAIRSDNTEISDKADTMLQALYANQDRFSDGYELFELAFPDIDMELADAFYDEQITKFDYLYEVEITERVTQWSEVGGLNPEACAPPFNFLVEKAEEILY</sequence>
<reference evidence="3 5" key="2">
    <citation type="submission" date="2020-02" db="EMBL/GenBank/DDBJ databases">
        <title>Genome sequence of Parvularcula flava strain NH6-79.</title>
        <authorList>
            <person name="Abdul Karim M.H."/>
            <person name="Lam M.Q."/>
            <person name="Chen S.J."/>
            <person name="Yahya A."/>
            <person name="Shahir S."/>
            <person name="Shamsir M.S."/>
            <person name="Chong C.S."/>
        </authorList>
    </citation>
    <scope>NUCLEOTIDE SEQUENCE [LARGE SCALE GENOMIC DNA]</scope>
    <source>
        <strain evidence="3 5">NH6-79</strain>
    </source>
</reference>